<evidence type="ECO:0000313" key="1">
    <source>
        <dbReference type="EMBL" id="CCH75994.1"/>
    </source>
</evidence>
<organism evidence="1 2">
    <name type="scientific">Nostocoides japonicum T1-X7</name>
    <dbReference type="NCBI Taxonomy" id="1194083"/>
    <lineage>
        <taxon>Bacteria</taxon>
        <taxon>Bacillati</taxon>
        <taxon>Actinomycetota</taxon>
        <taxon>Actinomycetes</taxon>
        <taxon>Micrococcales</taxon>
        <taxon>Intrasporangiaceae</taxon>
        <taxon>Nostocoides</taxon>
    </lineage>
</organism>
<protein>
    <submittedName>
        <fullName evidence="1">Uncharacterized protein</fullName>
    </submittedName>
</protein>
<dbReference type="OrthoDB" id="9899849at2"/>
<accession>A0A077LVG0</accession>
<dbReference type="Proteomes" id="UP000035721">
    <property type="component" value="Unassembled WGS sequence"/>
</dbReference>
<proteinExistence type="predicted"/>
<keyword evidence="2" id="KW-1185">Reference proteome</keyword>
<evidence type="ECO:0000313" key="2">
    <source>
        <dbReference type="Proteomes" id="UP000035721"/>
    </source>
</evidence>
<gene>
    <name evidence="1" type="ORF">BN12_100023</name>
</gene>
<dbReference type="STRING" id="1194083.BN12_100023"/>
<dbReference type="RefSeq" id="WP_157635307.1">
    <property type="nucleotide sequence ID" value="NZ_HF570958.1"/>
</dbReference>
<comment type="caution">
    <text evidence="1">The sequence shown here is derived from an EMBL/GenBank/DDBJ whole genome shotgun (WGS) entry which is preliminary data.</text>
</comment>
<sequence>MKRRLIQALGVVGATTIVLGGVFATAASGESAVSMEEMLPTLYTAQSATDHVPAGTNLAELGNIDPKSTRFLASNGVGSFWVARSGSSVCMIVRIIGSGDVAAASCTSASKFYSYGLSLAAGEGPDHPDRSAEAYLVPTGISPAVLAAKAGLKASSSSTNQLLVVDRPRDSVRPGLVSVPRKGGGEFAFVPLRLRGDGTP</sequence>
<dbReference type="EMBL" id="CAJB01000002">
    <property type="protein sequence ID" value="CCH75994.1"/>
    <property type="molecule type" value="Genomic_DNA"/>
</dbReference>
<reference evidence="1 2" key="1">
    <citation type="journal article" date="2013" name="ISME J.">
        <title>A metabolic model for members of the genus Tetrasphaera involved in enhanced biological phosphorus removal.</title>
        <authorList>
            <person name="Kristiansen R."/>
            <person name="Nguyen H.T.T."/>
            <person name="Saunders A.M."/>
            <person name="Nielsen J.L."/>
            <person name="Wimmer R."/>
            <person name="Le V.Q."/>
            <person name="McIlroy S.J."/>
            <person name="Petrovski S."/>
            <person name="Seviour R.J."/>
            <person name="Calteau A."/>
            <person name="Nielsen K.L."/>
            <person name="Nielsen P.H."/>
        </authorList>
    </citation>
    <scope>NUCLEOTIDE SEQUENCE [LARGE SCALE GENOMIC DNA]</scope>
    <source>
        <strain evidence="1 2">T1-X7</strain>
    </source>
</reference>
<name>A0A077LVG0_9MICO</name>
<dbReference type="AlphaFoldDB" id="A0A077LVG0"/>